<evidence type="ECO:0000313" key="2">
    <source>
        <dbReference type="EMBL" id="KXF83158.1"/>
    </source>
</evidence>
<sequence length="188" mass="21988">MKKAMFMIFSLSLLGCSSTSAITTQNEKSDTTMQGNLQPLIDQFTFDPLSRVKLVDLPTYYNRVFKDLKPYLKDRYPNAYVSSPNAYVIDDVITAYTPWVPTSSEYTVFPTAHYLLITEVTDVDITTHRFNHEQVINLLKQEYEVFEETTPFFHYVLRLTPKQQVNFEQEVIEKLKQLDYESSRNELL</sequence>
<keyword evidence="1" id="KW-0732">Signal</keyword>
<dbReference type="Proteomes" id="UP000070529">
    <property type="component" value="Unassembled WGS sequence"/>
</dbReference>
<dbReference type="AlphaFoldDB" id="A0A135ICP9"/>
<feature type="signal peptide" evidence="1">
    <location>
        <begin position="1"/>
        <end position="21"/>
    </location>
</feature>
<dbReference type="RefSeq" id="WP_067410915.1">
    <property type="nucleotide sequence ID" value="NZ_LNTY01000006.1"/>
</dbReference>
<dbReference type="EMBL" id="LNTY01000006">
    <property type="protein sequence ID" value="KXF83158.1"/>
    <property type="molecule type" value="Genomic_DNA"/>
</dbReference>
<keyword evidence="3" id="KW-1185">Reference proteome</keyword>
<accession>A0A135ICP9</accession>
<dbReference type="OrthoDB" id="5917871at2"/>
<reference evidence="2 3" key="1">
    <citation type="submission" date="2015-11" db="EMBL/GenBank/DDBJ databases">
        <title>Genomic Taxonomy of the Vibrionaceae.</title>
        <authorList>
            <person name="Gomez-Gil B."/>
            <person name="Enciso-Ibarra J."/>
        </authorList>
    </citation>
    <scope>NUCLEOTIDE SEQUENCE [LARGE SCALE GENOMIC DNA]</scope>
    <source>
        <strain evidence="2 3">CAIM 912</strain>
    </source>
</reference>
<protein>
    <submittedName>
        <fullName evidence="2">Uncharacterized protein</fullName>
    </submittedName>
</protein>
<gene>
    <name evidence="2" type="ORF">ATN88_05510</name>
</gene>
<evidence type="ECO:0000313" key="3">
    <source>
        <dbReference type="Proteomes" id="UP000070529"/>
    </source>
</evidence>
<dbReference type="STRING" id="294935.ATN88_05510"/>
<evidence type="ECO:0000256" key="1">
    <source>
        <dbReference type="SAM" id="SignalP"/>
    </source>
</evidence>
<dbReference type="PROSITE" id="PS51257">
    <property type="entry name" value="PROKAR_LIPOPROTEIN"/>
    <property type="match status" value="1"/>
</dbReference>
<feature type="chain" id="PRO_5007465865" evidence="1">
    <location>
        <begin position="22"/>
        <end position="188"/>
    </location>
</feature>
<name>A0A135ICP9_9GAMM</name>
<comment type="caution">
    <text evidence="2">The sequence shown here is derived from an EMBL/GenBank/DDBJ whole genome shotgun (WGS) entry which is preliminary data.</text>
</comment>
<proteinExistence type="predicted"/>
<organism evidence="2 3">
    <name type="scientific">Enterovibrio coralii</name>
    <dbReference type="NCBI Taxonomy" id="294935"/>
    <lineage>
        <taxon>Bacteria</taxon>
        <taxon>Pseudomonadati</taxon>
        <taxon>Pseudomonadota</taxon>
        <taxon>Gammaproteobacteria</taxon>
        <taxon>Vibrionales</taxon>
        <taxon>Vibrionaceae</taxon>
        <taxon>Enterovibrio</taxon>
    </lineage>
</organism>